<organism evidence="1">
    <name type="scientific">uncultured Caudovirales phage</name>
    <dbReference type="NCBI Taxonomy" id="2100421"/>
    <lineage>
        <taxon>Viruses</taxon>
        <taxon>Duplodnaviria</taxon>
        <taxon>Heunggongvirae</taxon>
        <taxon>Uroviricota</taxon>
        <taxon>Caudoviricetes</taxon>
        <taxon>Peduoviridae</taxon>
        <taxon>Maltschvirus</taxon>
        <taxon>Maltschvirus maltsch</taxon>
    </lineage>
</organism>
<dbReference type="EMBL" id="LR796724">
    <property type="protein sequence ID" value="CAB4161735.1"/>
    <property type="molecule type" value="Genomic_DNA"/>
</dbReference>
<accession>A0A6J5NXD1</accession>
<evidence type="ECO:0000313" key="1">
    <source>
        <dbReference type="EMBL" id="CAB4161735.1"/>
    </source>
</evidence>
<proteinExistence type="predicted"/>
<reference evidence="1" key="1">
    <citation type="submission" date="2020-04" db="EMBL/GenBank/DDBJ databases">
        <authorList>
            <person name="Chiriac C."/>
            <person name="Salcher M."/>
            <person name="Ghai R."/>
            <person name="Kavagutti S V."/>
        </authorList>
    </citation>
    <scope>NUCLEOTIDE SEQUENCE</scope>
</reference>
<name>A0A6J5NXD1_9CAUD</name>
<sequence>MADSKISALPASTTPLAGTEVLPIVQSSATKQVSVANLTAGRSFDALGMALTSTDAGAAAAPLLDLYRNSASPAASDTIGEIEFNGQDSAGNKQQYAVIHASILSPTSTAETGQIHFETATGGASTEKMIIGTTNLVINDIGAVFNVRIEGDTDANLFYTDATNSRVGVGTISPAEKLDVVGNIKLTGNVVVASGQGIDFSATPNTGTSELFADYEEGTYTATITPETSGTITLSGSVDLLKYTKTGRVVTVTGRCSVSSVSSPVGGTIRLNLPFAISTSTEAESRIGGAISSYNNVTTVNYAIIGDSGSSSIDIYVNAATIAAGMSFSVSFSYCA</sequence>
<gene>
    <name evidence="1" type="ORF">UFOVP776_10</name>
</gene>
<protein>
    <submittedName>
        <fullName evidence="1">Uncharacterized protein</fullName>
    </submittedName>
</protein>